<dbReference type="Pfam" id="PF04654">
    <property type="entry name" value="DUF599"/>
    <property type="match status" value="1"/>
</dbReference>
<feature type="transmembrane region" description="Helical" evidence="1">
    <location>
        <begin position="6"/>
        <end position="28"/>
    </location>
</feature>
<reference evidence="2" key="1">
    <citation type="submission" date="2023-10" db="EMBL/GenBank/DDBJ databases">
        <title>Chromosome-level genome of the transformable northern wattle, Acacia crassicarpa.</title>
        <authorList>
            <person name="Massaro I."/>
            <person name="Sinha N.R."/>
            <person name="Poethig S."/>
            <person name="Leichty A.R."/>
        </authorList>
    </citation>
    <scope>NUCLEOTIDE SEQUENCE</scope>
    <source>
        <strain evidence="2">Acra3RX</strain>
        <tissue evidence="2">Leaf</tissue>
    </source>
</reference>
<proteinExistence type="predicted"/>
<organism evidence="2 3">
    <name type="scientific">Acacia crassicarpa</name>
    <name type="common">northern wattle</name>
    <dbReference type="NCBI Taxonomy" id="499986"/>
    <lineage>
        <taxon>Eukaryota</taxon>
        <taxon>Viridiplantae</taxon>
        <taxon>Streptophyta</taxon>
        <taxon>Embryophyta</taxon>
        <taxon>Tracheophyta</taxon>
        <taxon>Spermatophyta</taxon>
        <taxon>Magnoliopsida</taxon>
        <taxon>eudicotyledons</taxon>
        <taxon>Gunneridae</taxon>
        <taxon>Pentapetalae</taxon>
        <taxon>rosids</taxon>
        <taxon>fabids</taxon>
        <taxon>Fabales</taxon>
        <taxon>Fabaceae</taxon>
        <taxon>Caesalpinioideae</taxon>
        <taxon>mimosoid clade</taxon>
        <taxon>Acacieae</taxon>
        <taxon>Acacia</taxon>
    </lineage>
</organism>
<comment type="caution">
    <text evidence="2">The sequence shown here is derived from an EMBL/GenBank/DDBJ whole genome shotgun (WGS) entry which is preliminary data.</text>
</comment>
<evidence type="ECO:0000256" key="1">
    <source>
        <dbReference type="SAM" id="Phobius"/>
    </source>
</evidence>
<dbReference type="AlphaFoldDB" id="A0AAE1JI43"/>
<name>A0AAE1JI43_9FABA</name>
<sequence length="227" mass="25085">MAIGGGHYYLDAILIPLSVMLIVGYHAYLCHYIKNKPSITTYGIKKLSRSAWFLRLNQGNKEKAMLVVQSLRNTLMSTIFMATITILINFALAAITSNSYTASHGHNHGHLFTATLMGSKSDTIYAFKYATASFCVLISFVCSSMAVGFLIDANFLMNVYGDGHAETVLERAFALGAIANRVLCFIVPLLLWMFSPIALALSSLALVFVFHQHDFVSEFPCNNVHKQ</sequence>
<dbReference type="EMBL" id="JAWXYG010000007">
    <property type="protein sequence ID" value="KAK4268409.1"/>
    <property type="molecule type" value="Genomic_DNA"/>
</dbReference>
<protein>
    <submittedName>
        <fullName evidence="2">Uncharacterized protein</fullName>
    </submittedName>
</protein>
<keyword evidence="1" id="KW-0472">Membrane</keyword>
<gene>
    <name evidence="2" type="ORF">QN277_025073</name>
</gene>
<feature type="transmembrane region" description="Helical" evidence="1">
    <location>
        <begin position="182"/>
        <end position="210"/>
    </location>
</feature>
<dbReference type="PANTHER" id="PTHR31881">
    <property type="match status" value="1"/>
</dbReference>
<dbReference type="Proteomes" id="UP001293593">
    <property type="component" value="Unassembled WGS sequence"/>
</dbReference>
<evidence type="ECO:0000313" key="2">
    <source>
        <dbReference type="EMBL" id="KAK4268409.1"/>
    </source>
</evidence>
<evidence type="ECO:0000313" key="3">
    <source>
        <dbReference type="Proteomes" id="UP001293593"/>
    </source>
</evidence>
<keyword evidence="1" id="KW-1133">Transmembrane helix</keyword>
<keyword evidence="1" id="KW-0812">Transmembrane</keyword>
<dbReference type="InterPro" id="IPR006747">
    <property type="entry name" value="DUF599"/>
</dbReference>
<feature type="transmembrane region" description="Helical" evidence="1">
    <location>
        <begin position="75"/>
        <end position="95"/>
    </location>
</feature>
<feature type="transmembrane region" description="Helical" evidence="1">
    <location>
        <begin position="129"/>
        <end position="151"/>
    </location>
</feature>
<accession>A0AAE1JI43</accession>
<dbReference type="PANTHER" id="PTHR31881:SF11">
    <property type="entry name" value="PROTEIN, PUTATIVE-RELATED"/>
    <property type="match status" value="1"/>
</dbReference>
<keyword evidence="3" id="KW-1185">Reference proteome</keyword>